<gene>
    <name evidence="2" type="ORF">NB037_02310</name>
</gene>
<dbReference type="SUPFAM" id="SSF52317">
    <property type="entry name" value="Class I glutamine amidotransferase-like"/>
    <property type="match status" value="1"/>
</dbReference>
<feature type="domain" description="ThuA-like" evidence="1">
    <location>
        <begin position="12"/>
        <end position="85"/>
    </location>
</feature>
<evidence type="ECO:0000313" key="2">
    <source>
        <dbReference type="EMBL" id="MCM6761242.1"/>
    </source>
</evidence>
<dbReference type="Gene3D" id="3.40.50.880">
    <property type="match status" value="1"/>
</dbReference>
<proteinExistence type="predicted"/>
<keyword evidence="3" id="KW-1185">Reference proteome</keyword>
<evidence type="ECO:0000313" key="3">
    <source>
        <dbReference type="Proteomes" id="UP001155240"/>
    </source>
</evidence>
<organism evidence="2 3">
    <name type="scientific">Rathayibacter rubneri</name>
    <dbReference type="NCBI Taxonomy" id="2950106"/>
    <lineage>
        <taxon>Bacteria</taxon>
        <taxon>Bacillati</taxon>
        <taxon>Actinomycetota</taxon>
        <taxon>Actinomycetes</taxon>
        <taxon>Micrococcales</taxon>
        <taxon>Microbacteriaceae</taxon>
        <taxon>Rathayibacter</taxon>
    </lineage>
</organism>
<dbReference type="AlphaFoldDB" id="A0A9X2DV08"/>
<name>A0A9X2DV08_9MICO</name>
<evidence type="ECO:0000259" key="1">
    <source>
        <dbReference type="Pfam" id="PF06283"/>
    </source>
</evidence>
<dbReference type="Pfam" id="PF06283">
    <property type="entry name" value="ThuA"/>
    <property type="match status" value="1"/>
</dbReference>
<dbReference type="InterPro" id="IPR029010">
    <property type="entry name" value="ThuA-like"/>
</dbReference>
<accession>A0A9X2DV08</accession>
<sequence>MTQLDAEHPRNVTDFDVEDERYSLLEVDHTARILATHHYEGRDRPIAWALERGGGGGTVYDALGHSAASFSSAGHLALLAGALEWLGS</sequence>
<protein>
    <submittedName>
        <fullName evidence="2">ThuA domain-containing protein</fullName>
    </submittedName>
</protein>
<dbReference type="RefSeq" id="WP_251943272.1">
    <property type="nucleotide sequence ID" value="NZ_JAMRYM010000003.1"/>
</dbReference>
<dbReference type="EMBL" id="JAMRYM010000003">
    <property type="protein sequence ID" value="MCM6761242.1"/>
    <property type="molecule type" value="Genomic_DNA"/>
</dbReference>
<comment type="caution">
    <text evidence="2">The sequence shown here is derived from an EMBL/GenBank/DDBJ whole genome shotgun (WGS) entry which is preliminary data.</text>
</comment>
<dbReference type="Proteomes" id="UP001155240">
    <property type="component" value="Unassembled WGS sequence"/>
</dbReference>
<reference evidence="2" key="1">
    <citation type="submission" date="2022-06" db="EMBL/GenBank/DDBJ databases">
        <title>Whole genome shotgun sequencing (WGS) of Rathayibacter sp. ZW T2_19, isolated from stored onions (Allium cepa).</title>
        <authorList>
            <person name="Stoll D.A."/>
            <person name="Huch M."/>
        </authorList>
    </citation>
    <scope>NUCLEOTIDE SEQUENCE</scope>
    <source>
        <strain evidence="2">ZW T2_19</strain>
    </source>
</reference>
<dbReference type="InterPro" id="IPR029062">
    <property type="entry name" value="Class_I_gatase-like"/>
</dbReference>